<evidence type="ECO:0000256" key="1">
    <source>
        <dbReference type="SAM" id="Coils"/>
    </source>
</evidence>
<organism evidence="3 4">
    <name type="scientific">Adineta ricciae</name>
    <name type="common">Rotifer</name>
    <dbReference type="NCBI Taxonomy" id="249248"/>
    <lineage>
        <taxon>Eukaryota</taxon>
        <taxon>Metazoa</taxon>
        <taxon>Spiralia</taxon>
        <taxon>Gnathifera</taxon>
        <taxon>Rotifera</taxon>
        <taxon>Eurotatoria</taxon>
        <taxon>Bdelloidea</taxon>
        <taxon>Adinetida</taxon>
        <taxon>Adinetidae</taxon>
        <taxon>Adineta</taxon>
    </lineage>
</organism>
<proteinExistence type="predicted"/>
<evidence type="ECO:0000313" key="3">
    <source>
        <dbReference type="EMBL" id="CAF1619626.1"/>
    </source>
</evidence>
<dbReference type="AlphaFoldDB" id="A0A816C813"/>
<feature type="coiled-coil region" evidence="1">
    <location>
        <begin position="193"/>
        <end position="220"/>
    </location>
</feature>
<dbReference type="Proteomes" id="UP000663852">
    <property type="component" value="Unassembled WGS sequence"/>
</dbReference>
<protein>
    <submittedName>
        <fullName evidence="3">Uncharacterized protein</fullName>
    </submittedName>
</protein>
<dbReference type="Proteomes" id="UP000663828">
    <property type="component" value="Unassembled WGS sequence"/>
</dbReference>
<reference evidence="3" key="1">
    <citation type="submission" date="2021-02" db="EMBL/GenBank/DDBJ databases">
        <authorList>
            <person name="Nowell W R."/>
        </authorList>
    </citation>
    <scope>NUCLEOTIDE SEQUENCE</scope>
</reference>
<gene>
    <name evidence="2" type="ORF">EDS130_LOCUS44817</name>
    <name evidence="3" type="ORF">XAT740_LOCUS50054</name>
</gene>
<comment type="caution">
    <text evidence="3">The sequence shown here is derived from an EMBL/GenBank/DDBJ whole genome shotgun (WGS) entry which is preliminary data.</text>
</comment>
<name>A0A816C813_ADIRI</name>
<dbReference type="EMBL" id="CAJNOJ010000928">
    <property type="protein sequence ID" value="CAF1534205.1"/>
    <property type="molecule type" value="Genomic_DNA"/>
</dbReference>
<dbReference type="EMBL" id="CAJNOR010007571">
    <property type="protein sequence ID" value="CAF1619626.1"/>
    <property type="molecule type" value="Genomic_DNA"/>
</dbReference>
<keyword evidence="1" id="KW-0175">Coiled coil</keyword>
<sequence length="373" mass="43264">MDSPFYQDLCSNHFNNTEAMEQEAKQEKKKKTKTKCRGNRKLQRYRRRLRKQCVQLSINEELSTASAITKPKESTSIGLIVDETTVSMKKCTTVTATNDSVDYTTVSDEVLQQKTSQAFNRSEKFNNIFNQVERIHFIRQYISLIDQLSFHQLQEIQWKDYQHIGTTRNMWHGRMSKVTADKYSISYTYGRSKSLVEQRLKQIQKHLAAAKNNIVQFEQDILLKCGNSNDCICTMQGLSSILNQLAQEKQQLLRHEFEYKRDILILDANDHHLLQAFLITEPNKTHIILARRIWEAIKEQLIAEEGIALLQYRSLSTSLQTKPISNLVHEMINNIDTNINNLNETVAMSSSKDSLTHSPRWGPPVDPTLHFIF</sequence>
<keyword evidence="4" id="KW-1185">Reference proteome</keyword>
<evidence type="ECO:0000313" key="4">
    <source>
        <dbReference type="Proteomes" id="UP000663828"/>
    </source>
</evidence>
<evidence type="ECO:0000313" key="2">
    <source>
        <dbReference type="EMBL" id="CAF1534205.1"/>
    </source>
</evidence>
<accession>A0A816C813</accession>
<dbReference type="OrthoDB" id="10026961at2759"/>